<evidence type="ECO:0000313" key="1">
    <source>
        <dbReference type="EMBL" id="MFC6954840.1"/>
    </source>
</evidence>
<name>A0ABD5VHL4_9EURY</name>
<dbReference type="AlphaFoldDB" id="A0ABD5VHL4"/>
<dbReference type="SUPFAM" id="SSF48371">
    <property type="entry name" value="ARM repeat"/>
    <property type="match status" value="1"/>
</dbReference>
<proteinExistence type="predicted"/>
<accession>A0ABD5VHL4</accession>
<dbReference type="InterPro" id="IPR011989">
    <property type="entry name" value="ARM-like"/>
</dbReference>
<dbReference type="Gene3D" id="1.25.10.10">
    <property type="entry name" value="Leucine-rich Repeat Variant"/>
    <property type="match status" value="1"/>
</dbReference>
<keyword evidence="2" id="KW-1185">Reference proteome</keyword>
<dbReference type="EMBL" id="JBHSXN010000004">
    <property type="protein sequence ID" value="MFC6954840.1"/>
    <property type="molecule type" value="Genomic_DNA"/>
</dbReference>
<dbReference type="Proteomes" id="UP001596395">
    <property type="component" value="Unassembled WGS sequence"/>
</dbReference>
<protein>
    <recommendedName>
        <fullName evidence="3">HEAT repeat-containing protein</fullName>
    </recommendedName>
</protein>
<gene>
    <name evidence="1" type="ORF">ACFQGB_18385</name>
</gene>
<sequence>MTDLRLGVLDGSEWSGETQQLLSVAETLLEPESAPGSGPVTALHRRKEACQTLGGFVEMDQRVGVASLPVVRTVLREEIERSFDASADDMFKRPLSNAIESKLLAILVNTTTPESVAAFEDDFLSLVDLLGRALVAVDSRESRIDCIEGLNTVSWVFPAEIVELVAVPAVVRELVALLPELSTETTRRTVLHLLAVLTTRDDDVVNDPEDLFARIEVAAPFSDYRCQAFALAIAEALDITTTGIELNVRNGNPIAVLREAFIRNDDLGGRRLRAQALGELVATCPTYYPDAPSELVDRVRVGTDRSRSTLARALGFVVVSDNVDEDGIPRAVYDALQHDRGYPLSINTSAIAAVLEHQDESTFPERMLSDVVEASGDRRREIARALGKVALEVDEDQQEVPEHLADQITDENPVRRSKARRAIGELVAASAFGREGAESLRAEIADKDGYRDLEALVVALGEVTTERQFYEDAVLDAVVSELRDSSGTRRLAGDYVLGRLVLGDAPLDVLSTEFPDRADEDSFKSKYGNGWGARHLRLRFVSETAPIDVGEFANFLSEWDSESEPSKYEVLDWEALEARACEAVLEVSHAVVANSPVPRHPALKTDLRRFVTDGDGVPDRSRLAAVLVLSVLE</sequence>
<dbReference type="RefSeq" id="WP_336351783.1">
    <property type="nucleotide sequence ID" value="NZ_JAZAQL010000004.1"/>
</dbReference>
<organism evidence="1 2">
    <name type="scientific">Halorubellus litoreus</name>
    <dbReference type="NCBI Taxonomy" id="755308"/>
    <lineage>
        <taxon>Archaea</taxon>
        <taxon>Methanobacteriati</taxon>
        <taxon>Methanobacteriota</taxon>
        <taxon>Stenosarchaea group</taxon>
        <taxon>Halobacteria</taxon>
        <taxon>Halobacteriales</taxon>
        <taxon>Halorubellaceae</taxon>
        <taxon>Halorubellus</taxon>
    </lineage>
</organism>
<evidence type="ECO:0008006" key="3">
    <source>
        <dbReference type="Google" id="ProtNLM"/>
    </source>
</evidence>
<dbReference type="InterPro" id="IPR016024">
    <property type="entry name" value="ARM-type_fold"/>
</dbReference>
<reference evidence="1 2" key="1">
    <citation type="journal article" date="2019" name="Int. J. Syst. Evol. Microbiol.">
        <title>The Global Catalogue of Microorganisms (GCM) 10K type strain sequencing project: providing services to taxonomists for standard genome sequencing and annotation.</title>
        <authorList>
            <consortium name="The Broad Institute Genomics Platform"/>
            <consortium name="The Broad Institute Genome Sequencing Center for Infectious Disease"/>
            <person name="Wu L."/>
            <person name="Ma J."/>
        </authorList>
    </citation>
    <scope>NUCLEOTIDE SEQUENCE [LARGE SCALE GENOMIC DNA]</scope>
    <source>
        <strain evidence="1 2">GX26</strain>
    </source>
</reference>
<evidence type="ECO:0000313" key="2">
    <source>
        <dbReference type="Proteomes" id="UP001596395"/>
    </source>
</evidence>
<comment type="caution">
    <text evidence="1">The sequence shown here is derived from an EMBL/GenBank/DDBJ whole genome shotgun (WGS) entry which is preliminary data.</text>
</comment>